<dbReference type="GO" id="GO:0046983">
    <property type="term" value="F:protein dimerization activity"/>
    <property type="evidence" value="ECO:0007669"/>
    <property type="project" value="InterPro"/>
</dbReference>
<dbReference type="Pfam" id="PF05699">
    <property type="entry name" value="Dimer_Tnp_hAT"/>
    <property type="match status" value="1"/>
</dbReference>
<dbReference type="PANTHER" id="PTHR46481">
    <property type="entry name" value="ZINC FINGER BED DOMAIN-CONTAINING PROTEIN 4"/>
    <property type="match status" value="1"/>
</dbReference>
<keyword evidence="3" id="KW-0863">Zinc-finger</keyword>
<evidence type="ECO:0000259" key="7">
    <source>
        <dbReference type="Pfam" id="PF05699"/>
    </source>
</evidence>
<dbReference type="AlphaFoldDB" id="A0A8H6XI53"/>
<keyword evidence="9" id="KW-1185">Reference proteome</keyword>
<proteinExistence type="predicted"/>
<dbReference type="SUPFAM" id="SSF53098">
    <property type="entry name" value="Ribonuclease H-like"/>
    <property type="match status" value="1"/>
</dbReference>
<accession>A0A8H6XI53</accession>
<dbReference type="EMBL" id="JACAZH010000028">
    <property type="protein sequence ID" value="KAF7340921.1"/>
    <property type="molecule type" value="Genomic_DNA"/>
</dbReference>
<keyword evidence="2" id="KW-0479">Metal-binding</keyword>
<keyword evidence="5" id="KW-0539">Nucleus</keyword>
<dbReference type="Proteomes" id="UP000623467">
    <property type="component" value="Unassembled WGS sequence"/>
</dbReference>
<comment type="subcellular location">
    <subcellularLocation>
        <location evidence="1">Nucleus</location>
    </subcellularLocation>
</comment>
<keyword evidence="4" id="KW-0862">Zinc</keyword>
<evidence type="ECO:0000256" key="6">
    <source>
        <dbReference type="SAM" id="MobiDB-lite"/>
    </source>
</evidence>
<protein>
    <submittedName>
        <fullName evidence="8">Dimer-Tnp-hAT domain-containing protein</fullName>
    </submittedName>
</protein>
<dbReference type="PANTHER" id="PTHR46481:SF10">
    <property type="entry name" value="ZINC FINGER BED DOMAIN-CONTAINING PROTEIN 39"/>
    <property type="match status" value="1"/>
</dbReference>
<evidence type="ECO:0000256" key="5">
    <source>
        <dbReference type="ARBA" id="ARBA00023242"/>
    </source>
</evidence>
<dbReference type="InterPro" id="IPR012337">
    <property type="entry name" value="RNaseH-like_sf"/>
</dbReference>
<name>A0A8H6XI53_9AGAR</name>
<organism evidence="8 9">
    <name type="scientific">Mycena sanguinolenta</name>
    <dbReference type="NCBI Taxonomy" id="230812"/>
    <lineage>
        <taxon>Eukaryota</taxon>
        <taxon>Fungi</taxon>
        <taxon>Dikarya</taxon>
        <taxon>Basidiomycota</taxon>
        <taxon>Agaricomycotina</taxon>
        <taxon>Agaricomycetes</taxon>
        <taxon>Agaricomycetidae</taxon>
        <taxon>Agaricales</taxon>
        <taxon>Marasmiineae</taxon>
        <taxon>Mycenaceae</taxon>
        <taxon>Mycena</taxon>
    </lineage>
</organism>
<comment type="caution">
    <text evidence="8">The sequence shown here is derived from an EMBL/GenBank/DDBJ whole genome shotgun (WGS) entry which is preliminary data.</text>
</comment>
<evidence type="ECO:0000313" key="8">
    <source>
        <dbReference type="EMBL" id="KAF7340921.1"/>
    </source>
</evidence>
<feature type="compositionally biased region" description="Basic and acidic residues" evidence="6">
    <location>
        <begin position="126"/>
        <end position="135"/>
    </location>
</feature>
<dbReference type="InterPro" id="IPR052035">
    <property type="entry name" value="ZnF_BED_domain_contain"/>
</dbReference>
<dbReference type="InterPro" id="IPR008906">
    <property type="entry name" value="HATC_C_dom"/>
</dbReference>
<feature type="domain" description="HAT C-terminal dimerisation" evidence="7">
    <location>
        <begin position="701"/>
        <end position="781"/>
    </location>
</feature>
<gene>
    <name evidence="8" type="ORF">MSAN_02077000</name>
</gene>
<sequence>MSLNTTQTPLNDCTNSFGLLTPPSSTIALPSFNDQFTAAEFFSTNENERESPATIEPQRKRRKLDGDESFGQKTDEQVWSLSDEEIVEKQFAKLPSNTWKHYNITVKREARVITFMFHCKYRDPNHPVRSRERSKMKQGNSALGEAAKKCEKTRTDPSTEQPVVPYNESRHRAICALRCAANKRSFASQDDPWYRMEVELLRPGTIPPSSKLVERDIGLLYVEYAKVVRWYFEKRARSVHCIVDGWTSPIDISYLGCGLQWEEAGDVFFMILEFIRLDARHTGEYLAQKLDECLAKYGVSKHLFLLMMDGAGNCNTTATNLLTLNPRFKGTAWRGYCFLHIIQLAAKMILSFFTKQPSRKKRTVKVAVSATQTEEVTLDGAPVGNQEDADLVQLLDEDAAEREAIRSQDPSGAARNEHDNAVVSKIRVAAINEMAGKGVTIDQSQSKTALQVIPRICGLARKVHDSSPVGNAFAKLVDEDKTIIGQTQTLARRCGSRWNTDYDSLDTALILESPVRELFKNKDLNLKAYKLTEEQWNLAADLRDVLECIKEPTLLFSRGGQARPLISDVIPALESLRGALKTAADSTEIANICRVAAHAGGLVLNKYIDLVPACEAYEFSIVLCPNLKLEWFKQNGRTPTQIRRIREALVARYHELFKTGAPVARIPTSAPPVPAQARVRRRFGAVMNPTPSAPTQIPDDIESYLNTPPLASLNGKTVLQYWSAEKAIQPALAEMALTYCSAPATSVDGERAFSEGRNQCAWNQRSMSSQTFREQMSVGAWSEAPFFQLDVAEQIIDNHGRSLRGSYT</sequence>
<evidence type="ECO:0000256" key="1">
    <source>
        <dbReference type="ARBA" id="ARBA00004123"/>
    </source>
</evidence>
<feature type="compositionally biased region" description="Basic and acidic residues" evidence="6">
    <location>
        <begin position="146"/>
        <end position="157"/>
    </location>
</feature>
<dbReference type="GO" id="GO:0008270">
    <property type="term" value="F:zinc ion binding"/>
    <property type="evidence" value="ECO:0007669"/>
    <property type="project" value="UniProtKB-KW"/>
</dbReference>
<reference evidence="8" key="1">
    <citation type="submission" date="2020-05" db="EMBL/GenBank/DDBJ databases">
        <title>Mycena genomes resolve the evolution of fungal bioluminescence.</title>
        <authorList>
            <person name="Tsai I.J."/>
        </authorList>
    </citation>
    <scope>NUCLEOTIDE SEQUENCE</scope>
    <source>
        <strain evidence="8">160909Yilan</strain>
    </source>
</reference>
<feature type="region of interest" description="Disordered" evidence="6">
    <location>
        <begin position="126"/>
        <end position="163"/>
    </location>
</feature>
<evidence type="ECO:0000256" key="2">
    <source>
        <dbReference type="ARBA" id="ARBA00022723"/>
    </source>
</evidence>
<evidence type="ECO:0000313" key="9">
    <source>
        <dbReference type="Proteomes" id="UP000623467"/>
    </source>
</evidence>
<evidence type="ECO:0000256" key="4">
    <source>
        <dbReference type="ARBA" id="ARBA00022833"/>
    </source>
</evidence>
<dbReference type="OrthoDB" id="3050260at2759"/>
<dbReference type="GO" id="GO:0005634">
    <property type="term" value="C:nucleus"/>
    <property type="evidence" value="ECO:0007669"/>
    <property type="project" value="UniProtKB-SubCell"/>
</dbReference>
<feature type="region of interest" description="Disordered" evidence="6">
    <location>
        <begin position="43"/>
        <end position="71"/>
    </location>
</feature>
<evidence type="ECO:0000256" key="3">
    <source>
        <dbReference type="ARBA" id="ARBA00022771"/>
    </source>
</evidence>